<evidence type="ECO:0000313" key="6">
    <source>
        <dbReference type="EMBL" id="MBW3096647.1"/>
    </source>
</evidence>
<keyword evidence="7" id="KW-1185">Reference proteome</keyword>
<keyword evidence="3 4" id="KW-0732">Signal</keyword>
<accession>A0ABS6WL35</accession>
<evidence type="ECO:0000313" key="7">
    <source>
        <dbReference type="Proteomes" id="UP001430804"/>
    </source>
</evidence>
<gene>
    <name evidence="6" type="ORF">KY465_05085</name>
</gene>
<comment type="caution">
    <text evidence="6">The sequence shown here is derived from an EMBL/GenBank/DDBJ whole genome shotgun (WGS) entry which is preliminary data.</text>
</comment>
<dbReference type="InterPro" id="IPR023765">
    <property type="entry name" value="SBP_5_CS"/>
</dbReference>
<organism evidence="6 7">
    <name type="scientific">Pseudohoeflea coraliihabitans</name>
    <dbReference type="NCBI Taxonomy" id="2860393"/>
    <lineage>
        <taxon>Bacteria</taxon>
        <taxon>Pseudomonadati</taxon>
        <taxon>Pseudomonadota</taxon>
        <taxon>Alphaproteobacteria</taxon>
        <taxon>Hyphomicrobiales</taxon>
        <taxon>Rhizobiaceae</taxon>
        <taxon>Pseudohoeflea</taxon>
    </lineage>
</organism>
<evidence type="ECO:0000256" key="4">
    <source>
        <dbReference type="SAM" id="SignalP"/>
    </source>
</evidence>
<comment type="subcellular location">
    <subcellularLocation>
        <location evidence="1">Periplasm</location>
    </subcellularLocation>
</comment>
<dbReference type="InterPro" id="IPR039424">
    <property type="entry name" value="SBP_5"/>
</dbReference>
<dbReference type="PANTHER" id="PTHR30290:SF38">
    <property type="entry name" value="D,D-DIPEPTIDE-BINDING PERIPLASMIC PROTEIN DDPA-RELATED"/>
    <property type="match status" value="1"/>
</dbReference>
<proteinExistence type="inferred from homology"/>
<feature type="domain" description="Solute-binding protein family 5" evidence="5">
    <location>
        <begin position="84"/>
        <end position="441"/>
    </location>
</feature>
<dbReference type="PROSITE" id="PS01040">
    <property type="entry name" value="SBP_BACTERIAL_5"/>
    <property type="match status" value="1"/>
</dbReference>
<dbReference type="PANTHER" id="PTHR30290">
    <property type="entry name" value="PERIPLASMIC BINDING COMPONENT OF ABC TRANSPORTER"/>
    <property type="match status" value="1"/>
</dbReference>
<dbReference type="InterPro" id="IPR000914">
    <property type="entry name" value="SBP_5_dom"/>
</dbReference>
<evidence type="ECO:0000256" key="1">
    <source>
        <dbReference type="ARBA" id="ARBA00004418"/>
    </source>
</evidence>
<protein>
    <submittedName>
        <fullName evidence="6">ABC transporter substrate-binding protein</fullName>
    </submittedName>
</protein>
<name>A0ABS6WL35_9HYPH</name>
<dbReference type="Proteomes" id="UP001430804">
    <property type="component" value="Unassembled WGS sequence"/>
</dbReference>
<dbReference type="RefSeq" id="WP_219200414.1">
    <property type="nucleotide sequence ID" value="NZ_JAHWQX010000001.1"/>
</dbReference>
<dbReference type="EMBL" id="JAHWQX010000001">
    <property type="protein sequence ID" value="MBW3096647.1"/>
    <property type="molecule type" value="Genomic_DNA"/>
</dbReference>
<feature type="chain" id="PRO_5046035187" evidence="4">
    <location>
        <begin position="23"/>
        <end position="536"/>
    </location>
</feature>
<dbReference type="PIRSF" id="PIRSF002741">
    <property type="entry name" value="MppA"/>
    <property type="match status" value="1"/>
</dbReference>
<evidence type="ECO:0000256" key="2">
    <source>
        <dbReference type="ARBA" id="ARBA00005695"/>
    </source>
</evidence>
<comment type="similarity">
    <text evidence="2">Belongs to the bacterial solute-binding protein 5 family.</text>
</comment>
<reference evidence="6" key="1">
    <citation type="submission" date="2021-07" db="EMBL/GenBank/DDBJ databases">
        <title>Pseudohoeflea marina sp. nov. a polyhydroxyalcanoate-producing bacterium.</title>
        <authorList>
            <person name="Zheng W."/>
            <person name="Yu S."/>
            <person name="Huang Y."/>
        </authorList>
    </citation>
    <scope>NUCLEOTIDE SEQUENCE</scope>
    <source>
        <strain evidence="6">DP4N28-3</strain>
    </source>
</reference>
<evidence type="ECO:0000256" key="3">
    <source>
        <dbReference type="ARBA" id="ARBA00022729"/>
    </source>
</evidence>
<dbReference type="Pfam" id="PF00496">
    <property type="entry name" value="SBP_bac_5"/>
    <property type="match status" value="1"/>
</dbReference>
<dbReference type="InterPro" id="IPR030678">
    <property type="entry name" value="Peptide/Ni-bd"/>
</dbReference>
<evidence type="ECO:0000259" key="5">
    <source>
        <dbReference type="Pfam" id="PF00496"/>
    </source>
</evidence>
<sequence>MHIRRAIAATAFALAGVLAVNAPGPLGIGASPAQAEPMQGGTLNSTLWPEPPGIIIGVNLNAPTLLPSTKMFEGLLAYDFNLSPQPMLAESWEVSDDGLTYTFKLRENVKWHDGEAFTSEDVVYTLTEFIPEVHARSRPTFARAEITAPDDYTVVLTLEEPYGPMIRSFDTIAAPMMPAHIYKGKDIRDNPANREPIGTGPFKFSEWKSGEYIHLVRNDDYYLDNRPYLDEIYYRFIPDSASRALALESGQVQLATQNDIELVDLARLEAMPNLEVTTKGWEWGAPISWLEMNVRREPFDDVRFRKAVMFALDHEFIRDNIFFGWAKIPTGPIHSSSPFYTADVPTYPHDPEKAKALLDEMGLTAEDGGTRAEIKLLGLPYGEMWDRLSQYIKQALGEVGVEVTLEASDVAGWGSRISNWDVDMSTTYLTTLSDPALGVARSYITENQKKGVLFTNTSGYSNPEVDRLFAEAASEPDSDKRMQMYHEVQKIIADEVALAWLVELEWPTVHASNLKNVVRNGLGPNDNFAEAYFEKE</sequence>
<feature type="signal peptide" evidence="4">
    <location>
        <begin position="1"/>
        <end position="22"/>
    </location>
</feature>
<dbReference type="CDD" id="cd08517">
    <property type="entry name" value="PBP2_NikA_DppA_OppA_like_13"/>
    <property type="match status" value="1"/>
</dbReference>